<dbReference type="NCBIfam" id="TIGR01972">
    <property type="entry name" value="NDH_I_M"/>
    <property type="match status" value="1"/>
</dbReference>
<evidence type="ECO:0000256" key="7">
    <source>
        <dbReference type="ARBA" id="ARBA00023136"/>
    </source>
</evidence>
<evidence type="ECO:0000259" key="12">
    <source>
        <dbReference type="Pfam" id="PF01059"/>
    </source>
</evidence>
<feature type="domain" description="NADH:quinone oxidoreductase/Mrp antiporter transmembrane" evidence="11">
    <location>
        <begin position="143"/>
        <end position="435"/>
    </location>
</feature>
<name>A0A0A1W0N3_MICAE</name>
<organism evidence="13 14">
    <name type="scientific">Microcystis aeruginosa NIES-44</name>
    <dbReference type="NCBI Taxonomy" id="449439"/>
    <lineage>
        <taxon>Bacteria</taxon>
        <taxon>Bacillati</taxon>
        <taxon>Cyanobacteriota</taxon>
        <taxon>Cyanophyceae</taxon>
        <taxon>Oscillatoriophycideae</taxon>
        <taxon>Chroococcales</taxon>
        <taxon>Microcystaceae</taxon>
        <taxon>Microcystis</taxon>
    </lineage>
</organism>
<feature type="transmembrane region" description="Helical" evidence="10">
    <location>
        <begin position="48"/>
        <end position="69"/>
    </location>
</feature>
<dbReference type="PRINTS" id="PR01437">
    <property type="entry name" value="NUOXDRDTASE4"/>
</dbReference>
<feature type="transmembrane region" description="Helical" evidence="10">
    <location>
        <begin position="464"/>
        <end position="481"/>
    </location>
</feature>
<dbReference type="GO" id="GO:0008137">
    <property type="term" value="F:NADH dehydrogenase (ubiquinone) activity"/>
    <property type="evidence" value="ECO:0007669"/>
    <property type="project" value="InterPro"/>
</dbReference>
<accession>A0A0A1W0N3</accession>
<feature type="transmembrane region" description="Helical" evidence="10">
    <location>
        <begin position="315"/>
        <end position="339"/>
    </location>
</feature>
<evidence type="ECO:0000256" key="5">
    <source>
        <dbReference type="ARBA" id="ARBA00022989"/>
    </source>
</evidence>
<dbReference type="Proteomes" id="UP000030321">
    <property type="component" value="Unassembled WGS sequence"/>
</dbReference>
<comment type="similarity">
    <text evidence="2">Belongs to the complex I subunit 4 family.</text>
</comment>
<dbReference type="PANTHER" id="PTHR43507">
    <property type="entry name" value="NADH-UBIQUINONE OXIDOREDUCTASE CHAIN 4"/>
    <property type="match status" value="1"/>
</dbReference>
<evidence type="ECO:0000313" key="14">
    <source>
        <dbReference type="Proteomes" id="UP000030321"/>
    </source>
</evidence>
<dbReference type="InterPro" id="IPR001750">
    <property type="entry name" value="ND/Mrp_TM"/>
</dbReference>
<evidence type="ECO:0000259" key="11">
    <source>
        <dbReference type="Pfam" id="PF00361"/>
    </source>
</evidence>
<gene>
    <name evidence="13" type="ORF">N44_04229</name>
</gene>
<feature type="transmembrane region" description="Helical" evidence="10">
    <location>
        <begin position="282"/>
        <end position="303"/>
    </location>
</feature>
<sequence length="533" mass="58041">MANPFLIPVIINSLDTNMLSTLLWLPIIGAIIVGLFPDKFAPAKLRQITLFFVAAVFLWSLYLLTQYNLTSNGFQFSEYREWAKPIGLNYNLGVDGLSLLLIILNCFLTGIAIYSSEEKIERPRLYYILILLINAGVSGALMAKNLLLFIVFYELELIPFYLMIAIWGGEKRGYASIKFLLYTAVSGLLVLAAFLGIGFLNGGTFDYSSLSTADFSQKTQLLLLTLLLVGFGIKIPLVPLHTWLPDAYTEASPATAILLGGILAKLGTYGLVRFGLQLFPETWSLIAPGLAIIGVISVIYGALSAIAQKDIKRMVAYSSIGHMGYILVAAAAGTGLSVLGAVAQMISHGLILALLFYLVGIVERKAGTRDLDVLNGLMNPIRGLPLVSALLILAGMASAGIPGLVGFVAEFIVFQGSFSRFPVQTVLCIIASGLTAVYFVILLNRTCFGKLDNKLAYYPKVLKSETIPAFVLMVLIVFLGIQPNYLVRWIEPTTNSMVATLSGEAKPSFVFKKSSQKSSKTNWFNRGKYLSNS</sequence>
<feature type="transmembrane region" description="Helical" evidence="10">
    <location>
        <begin position="18"/>
        <end position="36"/>
    </location>
</feature>
<dbReference type="GO" id="GO:0048039">
    <property type="term" value="F:ubiquinone binding"/>
    <property type="evidence" value="ECO:0007669"/>
    <property type="project" value="TreeGrafter"/>
</dbReference>
<keyword evidence="3 9" id="KW-0812">Transmembrane</keyword>
<dbReference type="EMBL" id="BBPA01000070">
    <property type="protein sequence ID" value="GAL95374.1"/>
    <property type="molecule type" value="Genomic_DNA"/>
</dbReference>
<feature type="transmembrane region" description="Helical" evidence="10">
    <location>
        <begin position="383"/>
        <end position="409"/>
    </location>
</feature>
<dbReference type="AlphaFoldDB" id="A0A0A1W0N3"/>
<feature type="domain" description="NADH:ubiquinone oxidoreductase chain 4 N-terminal" evidence="12">
    <location>
        <begin position="49"/>
        <end position="133"/>
    </location>
</feature>
<reference evidence="14" key="1">
    <citation type="journal article" date="2015" name="Genome">
        <title>Whole Genome Sequence of the Non-Microcystin-Producing Microcystis aeruginosa Strain NIES-44.</title>
        <authorList>
            <person name="Okano K."/>
            <person name="Miyata N."/>
            <person name="Ozaki Y."/>
        </authorList>
    </citation>
    <scope>NUCLEOTIDE SEQUENCE [LARGE SCALE GENOMIC DNA]</scope>
    <source>
        <strain evidence="14">NIES-44</strain>
    </source>
</reference>
<evidence type="ECO:0000256" key="9">
    <source>
        <dbReference type="RuleBase" id="RU000320"/>
    </source>
</evidence>
<dbReference type="InterPro" id="IPR003918">
    <property type="entry name" value="NADH_UbQ_OxRdtase"/>
</dbReference>
<feature type="transmembrane region" description="Helical" evidence="10">
    <location>
        <begin position="221"/>
        <end position="244"/>
    </location>
</feature>
<feature type="transmembrane region" description="Helical" evidence="10">
    <location>
        <begin position="256"/>
        <end position="276"/>
    </location>
</feature>
<evidence type="ECO:0000256" key="10">
    <source>
        <dbReference type="SAM" id="Phobius"/>
    </source>
</evidence>
<dbReference type="GO" id="GO:0003954">
    <property type="term" value="F:NADH dehydrogenase activity"/>
    <property type="evidence" value="ECO:0007669"/>
    <property type="project" value="TreeGrafter"/>
</dbReference>
<dbReference type="NCBIfam" id="NF005611">
    <property type="entry name" value="PRK07363.1"/>
    <property type="match status" value="1"/>
</dbReference>
<dbReference type="Pfam" id="PF00361">
    <property type="entry name" value="Proton_antipo_M"/>
    <property type="match status" value="1"/>
</dbReference>
<feature type="transmembrane region" description="Helical" evidence="10">
    <location>
        <begin position="179"/>
        <end position="201"/>
    </location>
</feature>
<keyword evidence="6" id="KW-0520">NAD</keyword>
<dbReference type="GO" id="GO:0042773">
    <property type="term" value="P:ATP synthesis coupled electron transport"/>
    <property type="evidence" value="ECO:0007669"/>
    <property type="project" value="InterPro"/>
</dbReference>
<keyword evidence="5 10" id="KW-1133">Transmembrane helix</keyword>
<dbReference type="InterPro" id="IPR010227">
    <property type="entry name" value="NADH_Q_OxRdtase_chainM/4"/>
</dbReference>
<keyword evidence="7 10" id="KW-0472">Membrane</keyword>
<keyword evidence="4" id="KW-1278">Translocase</keyword>
<proteinExistence type="inferred from homology"/>
<dbReference type="GO" id="GO:0015990">
    <property type="term" value="P:electron transport coupled proton transport"/>
    <property type="evidence" value="ECO:0007669"/>
    <property type="project" value="TreeGrafter"/>
</dbReference>
<evidence type="ECO:0000256" key="6">
    <source>
        <dbReference type="ARBA" id="ARBA00023027"/>
    </source>
</evidence>
<dbReference type="GO" id="GO:0012505">
    <property type="term" value="C:endomembrane system"/>
    <property type="evidence" value="ECO:0007669"/>
    <property type="project" value="UniProtKB-SubCell"/>
</dbReference>
<evidence type="ECO:0000256" key="2">
    <source>
        <dbReference type="ARBA" id="ARBA00009025"/>
    </source>
</evidence>
<evidence type="ECO:0000256" key="3">
    <source>
        <dbReference type="ARBA" id="ARBA00022692"/>
    </source>
</evidence>
<feature type="transmembrane region" description="Helical" evidence="10">
    <location>
        <begin position="125"/>
        <end position="143"/>
    </location>
</feature>
<feature type="transmembrane region" description="Helical" evidence="10">
    <location>
        <begin position="345"/>
        <end position="362"/>
    </location>
</feature>
<evidence type="ECO:0000256" key="8">
    <source>
        <dbReference type="ARBA" id="ARBA00025624"/>
    </source>
</evidence>
<feature type="transmembrane region" description="Helical" evidence="10">
    <location>
        <begin position="149"/>
        <end position="167"/>
    </location>
</feature>
<protein>
    <submittedName>
        <fullName evidence="13">NADH dehydrogenase subunit 4</fullName>
    </submittedName>
</protein>
<dbReference type="PANTHER" id="PTHR43507:SF21">
    <property type="entry name" value="NAD(P)H-QUINONE OXIDOREDUCTASE CHAIN 4, CHLOROPLASTIC"/>
    <property type="match status" value="1"/>
</dbReference>
<feature type="transmembrane region" description="Helical" evidence="10">
    <location>
        <begin position="89"/>
        <end position="113"/>
    </location>
</feature>
<evidence type="ECO:0000256" key="4">
    <source>
        <dbReference type="ARBA" id="ARBA00022967"/>
    </source>
</evidence>
<evidence type="ECO:0000313" key="13">
    <source>
        <dbReference type="EMBL" id="GAL95374.1"/>
    </source>
</evidence>
<dbReference type="Pfam" id="PF01059">
    <property type="entry name" value="Oxidored_q5_N"/>
    <property type="match status" value="1"/>
</dbReference>
<dbReference type="InterPro" id="IPR000260">
    <property type="entry name" value="NADH4_N"/>
</dbReference>
<comment type="caution">
    <text evidence="13">The sequence shown here is derived from an EMBL/GenBank/DDBJ whole genome shotgun (WGS) entry which is preliminary data.</text>
</comment>
<evidence type="ECO:0000256" key="1">
    <source>
        <dbReference type="ARBA" id="ARBA00004127"/>
    </source>
</evidence>
<comment type="subcellular location">
    <subcellularLocation>
        <location evidence="1">Endomembrane system</location>
        <topology evidence="1">Multi-pass membrane protein</topology>
    </subcellularLocation>
    <subcellularLocation>
        <location evidence="9">Membrane</location>
        <topology evidence="9">Multi-pass membrane protein</topology>
    </subcellularLocation>
</comment>
<dbReference type="GO" id="GO:0016020">
    <property type="term" value="C:membrane"/>
    <property type="evidence" value="ECO:0007669"/>
    <property type="project" value="UniProtKB-SubCell"/>
</dbReference>
<feature type="transmembrane region" description="Helical" evidence="10">
    <location>
        <begin position="421"/>
        <end position="443"/>
    </location>
</feature>
<comment type="function">
    <text evidence="8">NDH-1 shuttles electrons from NAD(P)H, via FMN and iron-sulfur (Fe-S) centers, to quinones in the respiratory chain. The immediate electron acceptor for the enzyme in this species is believed to be plastoquinone. Couples the redox reaction to proton translocation (for every two electrons transferred, four hydrogen ions are translocated across the cytoplasmic membrane), and thus conserves the redox energy in a proton gradient.</text>
</comment>